<gene>
    <name evidence="10" type="ORF">SAMN05421733_11513</name>
</gene>
<evidence type="ECO:0000256" key="5">
    <source>
        <dbReference type="ARBA" id="ARBA00022989"/>
    </source>
</evidence>
<dbReference type="AlphaFoldDB" id="A0A1G6K880"/>
<evidence type="ECO:0000313" key="11">
    <source>
        <dbReference type="Proteomes" id="UP000242501"/>
    </source>
</evidence>
<keyword evidence="4 9" id="KW-0812">Transmembrane</keyword>
<feature type="transmembrane region" description="Helical" evidence="9">
    <location>
        <begin position="52"/>
        <end position="70"/>
    </location>
</feature>
<dbReference type="OrthoDB" id="445589at2"/>
<evidence type="ECO:0000256" key="6">
    <source>
        <dbReference type="ARBA" id="ARBA00023065"/>
    </source>
</evidence>
<proteinExistence type="inferred from homology"/>
<feature type="transmembrane region" description="Helical" evidence="9">
    <location>
        <begin position="20"/>
        <end position="40"/>
    </location>
</feature>
<dbReference type="PANTHER" id="PTHR33281:SF19">
    <property type="entry name" value="VOLTAGE-DEPENDENT ANION CHANNEL-FORMING PROTEIN YNEE"/>
    <property type="match status" value="1"/>
</dbReference>
<dbReference type="PANTHER" id="PTHR33281">
    <property type="entry name" value="UPF0187 PROTEIN YNEE"/>
    <property type="match status" value="1"/>
</dbReference>
<evidence type="ECO:0000256" key="1">
    <source>
        <dbReference type="ARBA" id="ARBA00004651"/>
    </source>
</evidence>
<name>A0A1G6K880_9GAMM</name>
<organism evidence="10 11">
    <name type="scientific">Acinetobacter boissieri</name>
    <dbReference type="NCBI Taxonomy" id="1219383"/>
    <lineage>
        <taxon>Bacteria</taxon>
        <taxon>Pseudomonadati</taxon>
        <taxon>Pseudomonadota</taxon>
        <taxon>Gammaproteobacteria</taxon>
        <taxon>Moraxellales</taxon>
        <taxon>Moraxellaceae</taxon>
        <taxon>Acinetobacter</taxon>
    </lineage>
</organism>
<dbReference type="GO" id="GO:0005254">
    <property type="term" value="F:chloride channel activity"/>
    <property type="evidence" value="ECO:0007669"/>
    <property type="project" value="InterPro"/>
</dbReference>
<evidence type="ECO:0000256" key="2">
    <source>
        <dbReference type="ARBA" id="ARBA00022448"/>
    </source>
</evidence>
<keyword evidence="11" id="KW-1185">Reference proteome</keyword>
<sequence>MIIRDKNNIIQLLFSWRGTILPKVIPELIVLMLISSLAVYLSDHHHINVPQVPALGFTVFGIILSIFLGFRNNASYDRWWEGRKLWGALIATTRHIDRDSQVLSTPRRERMLHHLMVFTNVLRDRLRQQTADLEQYLQRIALSTEAVNDLKDHINAPQYMLSLMQKELFEAYKAGEISDILYTHLNTHIIELGSVQAGCDRIAGTPLPYAYAVLLNRAVYSFCFLLPFSLGTVLGIWTPVLVCLLAYMFLGLDKLGAEIEEPFGKQDNDLPLDAIVRLVERELLTSLKQSLPPSITLDNHNLH</sequence>
<protein>
    <submittedName>
        <fullName evidence="10">Putative membrane protein</fullName>
    </submittedName>
</protein>
<accession>A0A1G6K880</accession>
<evidence type="ECO:0000256" key="3">
    <source>
        <dbReference type="ARBA" id="ARBA00022475"/>
    </source>
</evidence>
<evidence type="ECO:0000256" key="4">
    <source>
        <dbReference type="ARBA" id="ARBA00022692"/>
    </source>
</evidence>
<evidence type="ECO:0000256" key="7">
    <source>
        <dbReference type="ARBA" id="ARBA00023136"/>
    </source>
</evidence>
<reference evidence="11" key="1">
    <citation type="submission" date="2016-09" db="EMBL/GenBank/DDBJ databases">
        <authorList>
            <person name="Varghese N."/>
            <person name="Submissions S."/>
        </authorList>
    </citation>
    <scope>NUCLEOTIDE SEQUENCE [LARGE SCALE GENOMIC DNA]</scope>
    <source>
        <strain evidence="11">ANC 4422</strain>
    </source>
</reference>
<dbReference type="InterPro" id="IPR044669">
    <property type="entry name" value="YneE/VCCN1/2-like"/>
</dbReference>
<comment type="subcellular location">
    <subcellularLocation>
        <location evidence="1">Cell membrane</location>
        <topology evidence="1">Multi-pass membrane protein</topology>
    </subcellularLocation>
</comment>
<comment type="similarity">
    <text evidence="8">Belongs to the anion channel-forming bestrophin (TC 1.A.46) family.</text>
</comment>
<dbReference type="EMBL" id="FMYL01000015">
    <property type="protein sequence ID" value="SDC27157.1"/>
    <property type="molecule type" value="Genomic_DNA"/>
</dbReference>
<dbReference type="GO" id="GO:0005886">
    <property type="term" value="C:plasma membrane"/>
    <property type="evidence" value="ECO:0007669"/>
    <property type="project" value="UniProtKB-SubCell"/>
</dbReference>
<dbReference type="STRING" id="1219383.SAMN05421733_11513"/>
<dbReference type="Proteomes" id="UP000242501">
    <property type="component" value="Unassembled WGS sequence"/>
</dbReference>
<keyword evidence="6" id="KW-0406">Ion transport</keyword>
<keyword evidence="2" id="KW-0813">Transport</keyword>
<evidence type="ECO:0000256" key="9">
    <source>
        <dbReference type="SAM" id="Phobius"/>
    </source>
</evidence>
<dbReference type="RefSeq" id="WP_092750011.1">
    <property type="nucleotide sequence ID" value="NZ_FMYL01000015.1"/>
</dbReference>
<keyword evidence="7 9" id="KW-0472">Membrane</keyword>
<dbReference type="Pfam" id="PF25539">
    <property type="entry name" value="Bestrophin_2"/>
    <property type="match status" value="1"/>
</dbReference>
<keyword evidence="5 9" id="KW-1133">Transmembrane helix</keyword>
<keyword evidence="3" id="KW-1003">Cell membrane</keyword>
<evidence type="ECO:0000256" key="8">
    <source>
        <dbReference type="ARBA" id="ARBA00034708"/>
    </source>
</evidence>
<evidence type="ECO:0000313" key="10">
    <source>
        <dbReference type="EMBL" id="SDC27157.1"/>
    </source>
</evidence>